<dbReference type="Proteomes" id="UP000240987">
    <property type="component" value="Unassembled WGS sequence"/>
</dbReference>
<dbReference type="AlphaFoldDB" id="A0A2T3J7U8"/>
<evidence type="ECO:0000313" key="2">
    <source>
        <dbReference type="Proteomes" id="UP000240987"/>
    </source>
</evidence>
<evidence type="ECO:0000313" key="1">
    <source>
        <dbReference type="EMBL" id="PSU44812.1"/>
    </source>
</evidence>
<protein>
    <submittedName>
        <fullName evidence="1">Uncharacterized protein</fullName>
    </submittedName>
</protein>
<proteinExistence type="predicted"/>
<gene>
    <name evidence="1" type="ORF">C9J12_25790</name>
</gene>
<reference evidence="1 2" key="1">
    <citation type="submission" date="2018-01" db="EMBL/GenBank/DDBJ databases">
        <title>Whole genome sequencing of Histamine producing bacteria.</title>
        <authorList>
            <person name="Butler K."/>
        </authorList>
    </citation>
    <scope>NUCLEOTIDE SEQUENCE [LARGE SCALE GENOMIC DNA]</scope>
    <source>
        <strain evidence="1 2">JCM 12947</strain>
    </source>
</reference>
<organism evidence="1 2">
    <name type="scientific">Photobacterium frigidiphilum</name>
    <dbReference type="NCBI Taxonomy" id="264736"/>
    <lineage>
        <taxon>Bacteria</taxon>
        <taxon>Pseudomonadati</taxon>
        <taxon>Pseudomonadota</taxon>
        <taxon>Gammaproteobacteria</taxon>
        <taxon>Vibrionales</taxon>
        <taxon>Vibrionaceae</taxon>
        <taxon>Photobacterium</taxon>
    </lineage>
</organism>
<sequence length="95" mass="10484">MNGLVGVINQFRQDASVFGCADAVAFMNFFVITQGFIFGLIDYGLISISQCVFSLTSTFYTFSSYEVEAARVVEATHPSVLLKQHSLAFKLLKSE</sequence>
<accession>A0A2T3J7U8</accession>
<comment type="caution">
    <text evidence="1">The sequence shown here is derived from an EMBL/GenBank/DDBJ whole genome shotgun (WGS) entry which is preliminary data.</text>
</comment>
<dbReference type="EMBL" id="PYMJ01000042">
    <property type="protein sequence ID" value="PSU44812.1"/>
    <property type="molecule type" value="Genomic_DNA"/>
</dbReference>
<name>A0A2T3J7U8_9GAMM</name>
<keyword evidence="2" id="KW-1185">Reference proteome</keyword>